<protein>
    <submittedName>
        <fullName evidence="2">Uncharacterized protein</fullName>
    </submittedName>
</protein>
<organism evidence="2 3">
    <name type="scientific">Cinchona calisaya</name>
    <dbReference type="NCBI Taxonomy" id="153742"/>
    <lineage>
        <taxon>Eukaryota</taxon>
        <taxon>Viridiplantae</taxon>
        <taxon>Streptophyta</taxon>
        <taxon>Embryophyta</taxon>
        <taxon>Tracheophyta</taxon>
        <taxon>Spermatophyta</taxon>
        <taxon>Magnoliopsida</taxon>
        <taxon>eudicotyledons</taxon>
        <taxon>Gunneridae</taxon>
        <taxon>Pentapetalae</taxon>
        <taxon>asterids</taxon>
        <taxon>lamiids</taxon>
        <taxon>Gentianales</taxon>
        <taxon>Rubiaceae</taxon>
        <taxon>Cinchonoideae</taxon>
        <taxon>Cinchoneae</taxon>
        <taxon>Cinchona</taxon>
    </lineage>
</organism>
<reference evidence="2 3" key="1">
    <citation type="submission" date="2024-11" db="EMBL/GenBank/DDBJ databases">
        <title>A near-complete genome assembly of Cinchona calisaya.</title>
        <authorList>
            <person name="Lian D.C."/>
            <person name="Zhao X.W."/>
            <person name="Wei L."/>
        </authorList>
    </citation>
    <scope>NUCLEOTIDE SEQUENCE [LARGE SCALE GENOMIC DNA]</scope>
    <source>
        <tissue evidence="2">Nenye</tissue>
    </source>
</reference>
<accession>A0ABD2YT95</accession>
<comment type="caution">
    <text evidence="2">The sequence shown here is derived from an EMBL/GenBank/DDBJ whole genome shotgun (WGS) entry which is preliminary data.</text>
</comment>
<feature type="region of interest" description="Disordered" evidence="1">
    <location>
        <begin position="1"/>
        <end position="48"/>
    </location>
</feature>
<gene>
    <name evidence="2" type="ORF">ACH5RR_028741</name>
</gene>
<dbReference type="Proteomes" id="UP001630127">
    <property type="component" value="Unassembled WGS sequence"/>
</dbReference>
<sequence>MGEKGKNMGFMGRVAIKRKGRDGGSGGNGRRKGYNKREREEGSAMKMESGRGWGWAYTEAWVKKKGLEEKKGDGA</sequence>
<evidence type="ECO:0000313" key="3">
    <source>
        <dbReference type="Proteomes" id="UP001630127"/>
    </source>
</evidence>
<keyword evidence="3" id="KW-1185">Reference proteome</keyword>
<dbReference type="AlphaFoldDB" id="A0ABD2YT95"/>
<evidence type="ECO:0000256" key="1">
    <source>
        <dbReference type="SAM" id="MobiDB-lite"/>
    </source>
</evidence>
<name>A0ABD2YT95_9GENT</name>
<evidence type="ECO:0000313" key="2">
    <source>
        <dbReference type="EMBL" id="KAL3509340.1"/>
    </source>
</evidence>
<dbReference type="EMBL" id="JBJUIK010000012">
    <property type="protein sequence ID" value="KAL3509340.1"/>
    <property type="molecule type" value="Genomic_DNA"/>
</dbReference>
<proteinExistence type="predicted"/>